<keyword evidence="2" id="KW-0812">Transmembrane</keyword>
<organism evidence="3 4">
    <name type="scientific">Castellaniella denitrificans</name>
    <dbReference type="NCBI Taxonomy" id="56119"/>
    <lineage>
        <taxon>Bacteria</taxon>
        <taxon>Pseudomonadati</taxon>
        <taxon>Pseudomonadota</taxon>
        <taxon>Betaproteobacteria</taxon>
        <taxon>Burkholderiales</taxon>
        <taxon>Alcaligenaceae</taxon>
        <taxon>Castellaniella</taxon>
    </lineage>
</organism>
<proteinExistence type="predicted"/>
<keyword evidence="2" id="KW-0472">Membrane</keyword>
<feature type="coiled-coil region" evidence="1">
    <location>
        <begin position="217"/>
        <end position="244"/>
    </location>
</feature>
<sequence>MRTPLILILALVCCALTAVFGATWLTVRIEQQAIDQTRQSHETYVLGNLRSVIEANLTLGLTLEQSSSLQQLIEREKSGMPDIRDISVYGASGQVLYSTDQGRQGRPIPTDWARAAGAEGVWCIDDDTVRSCGIALQDELGRTAGGLVLAAPHTARAYSLQAWLARGLPTLALAVIASLVAGLGAVWLARRRLRPFLWAGRILRGEDAPGGNRDPLVAAARRARERHQASLQALDRQRQQLKELDHVD</sequence>
<dbReference type="EMBL" id="JAPWHE010000001">
    <property type="protein sequence ID" value="MCZ4329073.1"/>
    <property type="molecule type" value="Genomic_DNA"/>
</dbReference>
<gene>
    <name evidence="3" type="ORF">O4H32_03755</name>
</gene>
<feature type="transmembrane region" description="Helical" evidence="2">
    <location>
        <begin position="168"/>
        <end position="189"/>
    </location>
</feature>
<accession>A0ABT4M178</accession>
<keyword evidence="2" id="KW-1133">Transmembrane helix</keyword>
<dbReference type="Proteomes" id="UP001068379">
    <property type="component" value="Unassembled WGS sequence"/>
</dbReference>
<dbReference type="RefSeq" id="WP_269356803.1">
    <property type="nucleotide sequence ID" value="NZ_JAPWHE010000001.1"/>
</dbReference>
<keyword evidence="4" id="KW-1185">Reference proteome</keyword>
<name>A0ABT4M178_9BURK</name>
<protein>
    <recommendedName>
        <fullName evidence="5">HAMP domain-containing protein</fullName>
    </recommendedName>
</protein>
<evidence type="ECO:0000256" key="1">
    <source>
        <dbReference type="SAM" id="Coils"/>
    </source>
</evidence>
<evidence type="ECO:0008006" key="5">
    <source>
        <dbReference type="Google" id="ProtNLM"/>
    </source>
</evidence>
<keyword evidence="1" id="KW-0175">Coiled coil</keyword>
<evidence type="ECO:0000313" key="3">
    <source>
        <dbReference type="EMBL" id="MCZ4329073.1"/>
    </source>
</evidence>
<comment type="caution">
    <text evidence="3">The sequence shown here is derived from an EMBL/GenBank/DDBJ whole genome shotgun (WGS) entry which is preliminary data.</text>
</comment>
<reference evidence="3" key="1">
    <citation type="submission" date="2022-12" db="EMBL/GenBank/DDBJ databases">
        <title>Bacterial isolates from different developmental stages of Nematostella vectensis.</title>
        <authorList>
            <person name="Fraune S."/>
        </authorList>
    </citation>
    <scope>NUCLEOTIDE SEQUENCE</scope>
    <source>
        <strain evidence="3">G21619-S1</strain>
    </source>
</reference>
<evidence type="ECO:0000313" key="4">
    <source>
        <dbReference type="Proteomes" id="UP001068379"/>
    </source>
</evidence>
<evidence type="ECO:0000256" key="2">
    <source>
        <dbReference type="SAM" id="Phobius"/>
    </source>
</evidence>